<evidence type="ECO:0000256" key="6">
    <source>
        <dbReference type="ARBA" id="ARBA00022692"/>
    </source>
</evidence>
<comment type="subcellular location">
    <subcellularLocation>
        <location evidence="1">Cell inner membrane</location>
        <topology evidence="1">Single-pass membrane protein</topology>
        <orientation evidence="1">Periplasmic side</orientation>
    </subcellularLocation>
</comment>
<dbReference type="PROSITE" id="PS52015">
    <property type="entry name" value="TONB_CTD"/>
    <property type="match status" value="1"/>
</dbReference>
<keyword evidence="9 11" id="KW-0472">Membrane</keyword>
<evidence type="ECO:0000256" key="10">
    <source>
        <dbReference type="SAM" id="MobiDB-lite"/>
    </source>
</evidence>
<evidence type="ECO:0000256" key="4">
    <source>
        <dbReference type="ARBA" id="ARBA00022475"/>
    </source>
</evidence>
<dbReference type="NCBIfam" id="TIGR01352">
    <property type="entry name" value="tonB_Cterm"/>
    <property type="match status" value="1"/>
</dbReference>
<dbReference type="GO" id="GO:0055085">
    <property type="term" value="P:transmembrane transport"/>
    <property type="evidence" value="ECO:0007669"/>
    <property type="project" value="InterPro"/>
</dbReference>
<dbReference type="GO" id="GO:0015031">
    <property type="term" value="P:protein transport"/>
    <property type="evidence" value="ECO:0007669"/>
    <property type="project" value="UniProtKB-KW"/>
</dbReference>
<dbReference type="PRINTS" id="PR01217">
    <property type="entry name" value="PRICHEXTENSN"/>
</dbReference>
<dbReference type="AlphaFoldDB" id="E6PU99"/>
<accession>E6PU99</accession>
<keyword evidence="7" id="KW-0653">Protein transport</keyword>
<dbReference type="SUPFAM" id="SSF74653">
    <property type="entry name" value="TolA/TonB C-terminal domain"/>
    <property type="match status" value="1"/>
</dbReference>
<dbReference type="InterPro" id="IPR006260">
    <property type="entry name" value="TonB/TolA_C"/>
</dbReference>
<feature type="compositionally biased region" description="Pro residues" evidence="10">
    <location>
        <begin position="63"/>
        <end position="96"/>
    </location>
</feature>
<evidence type="ECO:0000256" key="2">
    <source>
        <dbReference type="ARBA" id="ARBA00006555"/>
    </source>
</evidence>
<gene>
    <name evidence="13" type="ORF">CARN2_3987</name>
</gene>
<organism evidence="13">
    <name type="scientific">mine drainage metagenome</name>
    <dbReference type="NCBI Taxonomy" id="410659"/>
    <lineage>
        <taxon>unclassified sequences</taxon>
        <taxon>metagenomes</taxon>
        <taxon>ecological metagenomes</taxon>
    </lineage>
</organism>
<feature type="domain" description="TonB C-terminal" evidence="12">
    <location>
        <begin position="161"/>
        <end position="252"/>
    </location>
</feature>
<evidence type="ECO:0000313" key="13">
    <source>
        <dbReference type="EMBL" id="CBH98506.1"/>
    </source>
</evidence>
<dbReference type="PANTHER" id="PTHR33446:SF2">
    <property type="entry name" value="PROTEIN TONB"/>
    <property type="match status" value="1"/>
</dbReference>
<feature type="compositionally biased region" description="Pro residues" evidence="10">
    <location>
        <begin position="137"/>
        <end position="153"/>
    </location>
</feature>
<proteinExistence type="inferred from homology"/>
<feature type="transmembrane region" description="Helical" evidence="11">
    <location>
        <begin position="21"/>
        <end position="43"/>
    </location>
</feature>
<evidence type="ECO:0000256" key="7">
    <source>
        <dbReference type="ARBA" id="ARBA00022927"/>
    </source>
</evidence>
<sequence length="252" mass="26607">MSAVLQHAPQHWREPHDAQRWPLAAGAALLLEVVIIGALLWLADHASAPPPPAPMQIVLDAPKPAPKTVAPPTPRPPEPKPLPKPIPKPVVKPQPRPVLHKAAPKPAQPPPPRPVATPKVEAPPAPVPDTKPAMPVAAPPPPAPPQPPAPPAPDAASIKASFEAALRSAIQAAVRYPQAARLMRLSGKTLVGFDFRDGVVSHLRVVTSSGAGLLDHAALDAVRNAPYPATPRVLQGKAMAFTIWVRFHLNDQ</sequence>
<keyword evidence="5" id="KW-0997">Cell inner membrane</keyword>
<evidence type="ECO:0000256" key="8">
    <source>
        <dbReference type="ARBA" id="ARBA00022989"/>
    </source>
</evidence>
<dbReference type="Gene3D" id="3.30.1150.10">
    <property type="match status" value="1"/>
</dbReference>
<dbReference type="GO" id="GO:0031992">
    <property type="term" value="F:energy transducer activity"/>
    <property type="evidence" value="ECO:0007669"/>
    <property type="project" value="TreeGrafter"/>
</dbReference>
<evidence type="ECO:0000256" key="9">
    <source>
        <dbReference type="ARBA" id="ARBA00023136"/>
    </source>
</evidence>
<evidence type="ECO:0000256" key="11">
    <source>
        <dbReference type="SAM" id="Phobius"/>
    </source>
</evidence>
<dbReference type="InterPro" id="IPR037682">
    <property type="entry name" value="TonB_C"/>
</dbReference>
<evidence type="ECO:0000256" key="5">
    <source>
        <dbReference type="ARBA" id="ARBA00022519"/>
    </source>
</evidence>
<keyword evidence="8 11" id="KW-1133">Transmembrane helix</keyword>
<evidence type="ECO:0000256" key="3">
    <source>
        <dbReference type="ARBA" id="ARBA00022448"/>
    </source>
</evidence>
<feature type="compositionally biased region" description="Pro residues" evidence="10">
    <location>
        <begin position="106"/>
        <end position="129"/>
    </location>
</feature>
<dbReference type="GO" id="GO:0098797">
    <property type="term" value="C:plasma membrane protein complex"/>
    <property type="evidence" value="ECO:0007669"/>
    <property type="project" value="TreeGrafter"/>
</dbReference>
<dbReference type="EMBL" id="CABM01000055">
    <property type="protein sequence ID" value="CBH98506.1"/>
    <property type="molecule type" value="Genomic_DNA"/>
</dbReference>
<evidence type="ECO:0000259" key="12">
    <source>
        <dbReference type="PROSITE" id="PS52015"/>
    </source>
</evidence>
<name>E6PU99_9ZZZZ</name>
<dbReference type="PANTHER" id="PTHR33446">
    <property type="entry name" value="PROTEIN TONB-RELATED"/>
    <property type="match status" value="1"/>
</dbReference>
<comment type="caution">
    <text evidence="13">The sequence shown here is derived from an EMBL/GenBank/DDBJ whole genome shotgun (WGS) entry which is preliminary data.</text>
</comment>
<dbReference type="Pfam" id="PF03544">
    <property type="entry name" value="TonB_C"/>
    <property type="match status" value="1"/>
</dbReference>
<comment type="similarity">
    <text evidence="2">Belongs to the TonB family.</text>
</comment>
<reference evidence="13" key="1">
    <citation type="submission" date="2009-10" db="EMBL/GenBank/DDBJ databases">
        <title>Diversity of trophic interactions inside an arsenic-rich microbial ecosystem.</title>
        <authorList>
            <person name="Bertin P.N."/>
            <person name="Heinrich-Salmeron A."/>
            <person name="Pelletier E."/>
            <person name="Goulhen-Chollet F."/>
            <person name="Arsene-Ploetze F."/>
            <person name="Gallien S."/>
            <person name="Calteau A."/>
            <person name="Vallenet D."/>
            <person name="Casiot C."/>
            <person name="Chane-Woon-Ming B."/>
            <person name="Giloteaux L."/>
            <person name="Barakat M."/>
            <person name="Bonnefoy V."/>
            <person name="Bruneel O."/>
            <person name="Chandler M."/>
            <person name="Cleiss J."/>
            <person name="Duran R."/>
            <person name="Elbaz-Poulichet F."/>
            <person name="Fonknechten N."/>
            <person name="Lauga B."/>
            <person name="Mornico D."/>
            <person name="Ortet P."/>
            <person name="Schaeffer C."/>
            <person name="Siguier P."/>
            <person name="Alexander Thil Smith A."/>
            <person name="Van Dorsselaer A."/>
            <person name="Weissenbach J."/>
            <person name="Medigue C."/>
            <person name="Le Paslier D."/>
        </authorList>
    </citation>
    <scope>NUCLEOTIDE SEQUENCE</scope>
</reference>
<dbReference type="InterPro" id="IPR051045">
    <property type="entry name" value="TonB-dependent_transducer"/>
</dbReference>
<evidence type="ECO:0000256" key="1">
    <source>
        <dbReference type="ARBA" id="ARBA00004383"/>
    </source>
</evidence>
<protein>
    <submittedName>
        <fullName evidence="13">Putative TonB protein</fullName>
    </submittedName>
</protein>
<keyword evidence="4" id="KW-1003">Cell membrane</keyword>
<keyword evidence="3" id="KW-0813">Transport</keyword>
<keyword evidence="6 11" id="KW-0812">Transmembrane</keyword>
<feature type="region of interest" description="Disordered" evidence="10">
    <location>
        <begin position="53"/>
        <end position="156"/>
    </location>
</feature>